<sequence>SLYLEAPLIGCFLLCLPLGVVLLVCYACCSVRSTTGDEVRGQDQDEDEDDDSVALSALRRRKLTDKKSD</sequence>
<feature type="non-terminal residue" evidence="2">
    <location>
        <position position="1"/>
    </location>
</feature>
<reference evidence="2 3" key="1">
    <citation type="submission" date="2024-01" db="EMBL/GenBank/DDBJ databases">
        <authorList>
            <person name="Alioto T."/>
            <person name="Alioto T."/>
            <person name="Gomez Garrido J."/>
        </authorList>
    </citation>
    <scope>NUCLEOTIDE SEQUENCE [LARGE SCALE GENOMIC DNA]</scope>
</reference>
<gene>
    <name evidence="2" type="ORF">FSCOSCO3_A005060</name>
</gene>
<evidence type="ECO:0000313" key="2">
    <source>
        <dbReference type="EMBL" id="CAK6981017.1"/>
    </source>
</evidence>
<keyword evidence="1" id="KW-0472">Membrane</keyword>
<keyword evidence="3" id="KW-1185">Reference proteome</keyword>
<dbReference type="EMBL" id="CAWUFR010000762">
    <property type="protein sequence ID" value="CAK6981017.1"/>
    <property type="molecule type" value="Genomic_DNA"/>
</dbReference>
<name>A0AAV1QDM9_SCOSC</name>
<evidence type="ECO:0000256" key="1">
    <source>
        <dbReference type="SAM" id="Phobius"/>
    </source>
</evidence>
<organism evidence="2 3">
    <name type="scientific">Scomber scombrus</name>
    <name type="common">Atlantic mackerel</name>
    <name type="synonym">Scomber vernalis</name>
    <dbReference type="NCBI Taxonomy" id="13677"/>
    <lineage>
        <taxon>Eukaryota</taxon>
        <taxon>Metazoa</taxon>
        <taxon>Chordata</taxon>
        <taxon>Craniata</taxon>
        <taxon>Vertebrata</taxon>
        <taxon>Euteleostomi</taxon>
        <taxon>Actinopterygii</taxon>
        <taxon>Neopterygii</taxon>
        <taxon>Teleostei</taxon>
        <taxon>Neoteleostei</taxon>
        <taxon>Acanthomorphata</taxon>
        <taxon>Pelagiaria</taxon>
        <taxon>Scombriformes</taxon>
        <taxon>Scombridae</taxon>
        <taxon>Scomber</taxon>
    </lineage>
</organism>
<evidence type="ECO:0000313" key="3">
    <source>
        <dbReference type="Proteomes" id="UP001314229"/>
    </source>
</evidence>
<feature type="transmembrane region" description="Helical" evidence="1">
    <location>
        <begin position="6"/>
        <end position="29"/>
    </location>
</feature>
<proteinExistence type="predicted"/>
<dbReference type="Proteomes" id="UP001314229">
    <property type="component" value="Unassembled WGS sequence"/>
</dbReference>
<comment type="caution">
    <text evidence="2">The sequence shown here is derived from an EMBL/GenBank/DDBJ whole genome shotgun (WGS) entry which is preliminary data.</text>
</comment>
<keyword evidence="1" id="KW-0812">Transmembrane</keyword>
<dbReference type="AlphaFoldDB" id="A0AAV1QDM9"/>
<protein>
    <submittedName>
        <fullName evidence="2">Protein disulfide-isomerase TMX3-like, partial</fullName>
    </submittedName>
</protein>
<keyword evidence="1" id="KW-1133">Transmembrane helix</keyword>
<accession>A0AAV1QDM9</accession>